<name>A0A540M446_MALBA</name>
<gene>
    <name evidence="1" type="ORF">C1H46_020965</name>
</gene>
<organism evidence="1 2">
    <name type="scientific">Malus baccata</name>
    <name type="common">Siberian crab apple</name>
    <name type="synonym">Pyrus baccata</name>
    <dbReference type="NCBI Taxonomy" id="106549"/>
    <lineage>
        <taxon>Eukaryota</taxon>
        <taxon>Viridiplantae</taxon>
        <taxon>Streptophyta</taxon>
        <taxon>Embryophyta</taxon>
        <taxon>Tracheophyta</taxon>
        <taxon>Spermatophyta</taxon>
        <taxon>Magnoliopsida</taxon>
        <taxon>eudicotyledons</taxon>
        <taxon>Gunneridae</taxon>
        <taxon>Pentapetalae</taxon>
        <taxon>rosids</taxon>
        <taxon>fabids</taxon>
        <taxon>Rosales</taxon>
        <taxon>Rosaceae</taxon>
        <taxon>Amygdaloideae</taxon>
        <taxon>Maleae</taxon>
        <taxon>Malus</taxon>
    </lineage>
</organism>
<accession>A0A540M446</accession>
<evidence type="ECO:0000313" key="1">
    <source>
        <dbReference type="EMBL" id="TQD93446.1"/>
    </source>
</evidence>
<keyword evidence="2" id="KW-1185">Reference proteome</keyword>
<dbReference type="AlphaFoldDB" id="A0A540M446"/>
<reference evidence="1 2" key="1">
    <citation type="journal article" date="2019" name="G3 (Bethesda)">
        <title>Sequencing of a Wild Apple (Malus baccata) Genome Unravels the Differences Between Cultivated and Wild Apple Species Regarding Disease Resistance and Cold Tolerance.</title>
        <authorList>
            <person name="Chen X."/>
        </authorList>
    </citation>
    <scope>NUCLEOTIDE SEQUENCE [LARGE SCALE GENOMIC DNA]</scope>
    <source>
        <strain evidence="2">cv. Shandingzi</strain>
        <tissue evidence="1">Leaves</tissue>
    </source>
</reference>
<dbReference type="Proteomes" id="UP000315295">
    <property type="component" value="Unassembled WGS sequence"/>
</dbReference>
<feature type="non-terminal residue" evidence="1">
    <location>
        <position position="1"/>
    </location>
</feature>
<comment type="caution">
    <text evidence="1">The sequence shown here is derived from an EMBL/GenBank/DDBJ whole genome shotgun (WGS) entry which is preliminary data.</text>
</comment>
<evidence type="ECO:0000313" key="2">
    <source>
        <dbReference type="Proteomes" id="UP000315295"/>
    </source>
</evidence>
<dbReference type="EMBL" id="VIEB01000368">
    <property type="protein sequence ID" value="TQD93446.1"/>
    <property type="molecule type" value="Genomic_DNA"/>
</dbReference>
<proteinExistence type="predicted"/>
<sequence>KSIESDAICDIDGPPPCRSDNIVATQESNVVVEHSHLTQGVQICMSANQYPIVLHTNENMALLLELSQGGHPNLLYKESEIGNISYPTMHGNYVQGQQYPYWNGGFSMYNMHSSTSTGNDDQELN</sequence>
<protein>
    <submittedName>
        <fullName evidence="1">Uncharacterized protein</fullName>
    </submittedName>
</protein>